<protein>
    <submittedName>
        <fullName evidence="3">CLUMA_CG016225, isoform A</fullName>
    </submittedName>
</protein>
<feature type="region of interest" description="Disordered" evidence="1">
    <location>
        <begin position="81"/>
        <end position="109"/>
    </location>
</feature>
<evidence type="ECO:0000313" key="4">
    <source>
        <dbReference type="Proteomes" id="UP000183832"/>
    </source>
</evidence>
<keyword evidence="2" id="KW-0732">Signal</keyword>
<feature type="compositionally biased region" description="Low complexity" evidence="1">
    <location>
        <begin position="35"/>
        <end position="63"/>
    </location>
</feature>
<evidence type="ECO:0000256" key="2">
    <source>
        <dbReference type="SAM" id="SignalP"/>
    </source>
</evidence>
<dbReference type="OrthoDB" id="7799670at2759"/>
<name>A0A1J1IXE7_9DIPT</name>
<dbReference type="EMBL" id="CVRI01000059">
    <property type="protein sequence ID" value="CRL03838.1"/>
    <property type="molecule type" value="Genomic_DNA"/>
</dbReference>
<evidence type="ECO:0000313" key="3">
    <source>
        <dbReference type="EMBL" id="CRL03838.1"/>
    </source>
</evidence>
<organism evidence="3 4">
    <name type="scientific">Clunio marinus</name>
    <dbReference type="NCBI Taxonomy" id="568069"/>
    <lineage>
        <taxon>Eukaryota</taxon>
        <taxon>Metazoa</taxon>
        <taxon>Ecdysozoa</taxon>
        <taxon>Arthropoda</taxon>
        <taxon>Hexapoda</taxon>
        <taxon>Insecta</taxon>
        <taxon>Pterygota</taxon>
        <taxon>Neoptera</taxon>
        <taxon>Endopterygota</taxon>
        <taxon>Diptera</taxon>
        <taxon>Nematocera</taxon>
        <taxon>Chironomoidea</taxon>
        <taxon>Chironomidae</taxon>
        <taxon>Clunio</taxon>
    </lineage>
</organism>
<proteinExistence type="predicted"/>
<feature type="signal peptide" evidence="2">
    <location>
        <begin position="1"/>
        <end position="23"/>
    </location>
</feature>
<feature type="region of interest" description="Disordered" evidence="1">
    <location>
        <begin position="28"/>
        <end position="66"/>
    </location>
</feature>
<keyword evidence="4" id="KW-1185">Reference proteome</keyword>
<evidence type="ECO:0000256" key="1">
    <source>
        <dbReference type="SAM" id="MobiDB-lite"/>
    </source>
</evidence>
<gene>
    <name evidence="3" type="ORF">CLUMA_CG016225</name>
</gene>
<dbReference type="Proteomes" id="UP000183832">
    <property type="component" value="Unassembled WGS sequence"/>
</dbReference>
<feature type="chain" id="PRO_5009619168" evidence="2">
    <location>
        <begin position="24"/>
        <end position="562"/>
    </location>
</feature>
<feature type="compositionally biased region" description="Low complexity" evidence="1">
    <location>
        <begin position="97"/>
        <end position="109"/>
    </location>
</feature>
<accession>A0A1J1IXE7</accession>
<reference evidence="3 4" key="1">
    <citation type="submission" date="2015-04" db="EMBL/GenBank/DDBJ databases">
        <authorList>
            <person name="Syromyatnikov M.Y."/>
            <person name="Popov V.N."/>
        </authorList>
    </citation>
    <scope>NUCLEOTIDE SEQUENCE [LARGE SCALE GENOMIC DNA]</scope>
</reference>
<dbReference type="AlphaFoldDB" id="A0A1J1IXE7"/>
<sequence>MKTNFQRILFVVILLINEYECKGGRGGFGRGGGFSRSKPSSSSSWFSKPSYSSRPAPSPSYSSNKPAPSYGWNVNKPSGPPPAYPGLGNRPVKYGNSPPSYSPSYSHPPSYYSPSNTRYSSYNSHPNYGSTFGSTGLRGNTYIHNNYYGSHSGGSPFLTNALFYGAGMHHGYSWGSHNSYRHRSWSDEDDKRWRMTTKGPYFENKVPGSEKNLPAAAVVGAATAFGLISLLPLNVPAFKPLMYCNGTEFAQSPINIDDKIYRCSNKSILISFCDFISENQIFNEDDKCVNRTMECHNKHSNDEIFCDNGTLLSRSSLVCNSTTFLNGTKNNETLTILNCFKGEINAKLASFIPTTTTEEPSTTTTEKNLSLPSRIHVFFMKIIGKEEALKKITTTSTTTTTTDDPRLALKEDDKLWAPEAMTIPPTTTTEAPYVIMKRWIGGRTLPSYDKPATSEEVREFTKMHNMGKGHWMDYHFYTKVLITTESTVEETTTIATPLITEVYSGGPYVMMKVSENKLLELNTKEYLEYKVSKVLGKEYFYEDNYVKVPFNNATTPSYDNKE</sequence>